<feature type="region of interest" description="Disordered" evidence="1">
    <location>
        <begin position="100"/>
        <end position="164"/>
    </location>
</feature>
<feature type="compositionally biased region" description="Polar residues" evidence="1">
    <location>
        <begin position="39"/>
        <end position="54"/>
    </location>
</feature>
<dbReference type="EMBL" id="KN818480">
    <property type="protein sequence ID" value="KIL55717.1"/>
    <property type="molecule type" value="Genomic_DNA"/>
</dbReference>
<feature type="region of interest" description="Disordered" evidence="1">
    <location>
        <begin position="22"/>
        <end position="56"/>
    </location>
</feature>
<keyword evidence="3" id="KW-1185">Reference proteome</keyword>
<name>A0A0C2W3N3_AMAMK</name>
<proteinExistence type="predicted"/>
<gene>
    <name evidence="2" type="ORF">M378DRAFT_17682</name>
</gene>
<evidence type="ECO:0000313" key="3">
    <source>
        <dbReference type="Proteomes" id="UP000054549"/>
    </source>
</evidence>
<feature type="compositionally biased region" description="Low complexity" evidence="1">
    <location>
        <begin position="22"/>
        <end position="37"/>
    </location>
</feature>
<feature type="compositionally biased region" description="Polar residues" evidence="1">
    <location>
        <begin position="146"/>
        <end position="164"/>
    </location>
</feature>
<protein>
    <submittedName>
        <fullName evidence="2">Uncharacterized protein</fullName>
    </submittedName>
</protein>
<evidence type="ECO:0000256" key="1">
    <source>
        <dbReference type="SAM" id="MobiDB-lite"/>
    </source>
</evidence>
<dbReference type="HOGENOM" id="CLU_1618562_0_0_1"/>
<dbReference type="Proteomes" id="UP000054549">
    <property type="component" value="Unassembled WGS sequence"/>
</dbReference>
<reference evidence="2 3" key="1">
    <citation type="submission" date="2014-04" db="EMBL/GenBank/DDBJ databases">
        <title>Evolutionary Origins and Diversification of the Mycorrhizal Mutualists.</title>
        <authorList>
            <consortium name="DOE Joint Genome Institute"/>
            <consortium name="Mycorrhizal Genomics Consortium"/>
            <person name="Kohler A."/>
            <person name="Kuo A."/>
            <person name="Nagy L.G."/>
            <person name="Floudas D."/>
            <person name="Copeland A."/>
            <person name="Barry K.W."/>
            <person name="Cichocki N."/>
            <person name="Veneault-Fourrey C."/>
            <person name="LaButti K."/>
            <person name="Lindquist E.A."/>
            <person name="Lipzen A."/>
            <person name="Lundell T."/>
            <person name="Morin E."/>
            <person name="Murat C."/>
            <person name="Riley R."/>
            <person name="Ohm R."/>
            <person name="Sun H."/>
            <person name="Tunlid A."/>
            <person name="Henrissat B."/>
            <person name="Grigoriev I.V."/>
            <person name="Hibbett D.S."/>
            <person name="Martin F."/>
        </authorList>
    </citation>
    <scope>NUCLEOTIDE SEQUENCE [LARGE SCALE GENOMIC DNA]</scope>
    <source>
        <strain evidence="2 3">Koide BX008</strain>
    </source>
</reference>
<evidence type="ECO:0000313" key="2">
    <source>
        <dbReference type="EMBL" id="KIL55717.1"/>
    </source>
</evidence>
<sequence length="164" mass="17482">MPPVLPVQSVHPKTLTVRTALQKSAPASPQSQQSLLPHTTPSPITESPAVSSTGYLPPPLIDNTLAGHGGTQMTLTSYPNHFDQSLIRMHWLQALVEEEAKKDVAPNPSAEAQEDENAGPGMSQSGCGDSVPDSPFHNDDVPPSMRSKNSSIQIGEQSLTTNLR</sequence>
<accession>A0A0C2W3N3</accession>
<dbReference type="InParanoid" id="A0A0C2W3N3"/>
<organism evidence="2 3">
    <name type="scientific">Amanita muscaria (strain Koide BX008)</name>
    <dbReference type="NCBI Taxonomy" id="946122"/>
    <lineage>
        <taxon>Eukaryota</taxon>
        <taxon>Fungi</taxon>
        <taxon>Dikarya</taxon>
        <taxon>Basidiomycota</taxon>
        <taxon>Agaricomycotina</taxon>
        <taxon>Agaricomycetes</taxon>
        <taxon>Agaricomycetidae</taxon>
        <taxon>Agaricales</taxon>
        <taxon>Pluteineae</taxon>
        <taxon>Amanitaceae</taxon>
        <taxon>Amanita</taxon>
    </lineage>
</organism>
<dbReference type="AlphaFoldDB" id="A0A0C2W3N3"/>